<sequence>MEKRVKAEVKANLQLLEEHLGDAIEELILKHSYAVDLEEDFDDLIRKIYKSLVKAWFGGGDPKPEKFESKIKEVKKRWGNWLKDVLLSYLIGRYVSEKARREEDIIRRRIRWDE</sequence>
<name>A0A7J3ZJR8_9CREN</name>
<gene>
    <name evidence="1" type="ORF">ENM78_02585</name>
</gene>
<dbReference type="AlphaFoldDB" id="A0A7J3ZJR8"/>
<dbReference type="EMBL" id="DRZC01000033">
    <property type="protein sequence ID" value="HHQ80337.1"/>
    <property type="molecule type" value="Genomic_DNA"/>
</dbReference>
<reference evidence="1" key="1">
    <citation type="journal article" date="2020" name="mSystems">
        <title>Genome- and Community-Level Interaction Insights into Carbon Utilization and Element Cycling Functions of Hydrothermarchaeota in Hydrothermal Sediment.</title>
        <authorList>
            <person name="Zhou Z."/>
            <person name="Liu Y."/>
            <person name="Xu W."/>
            <person name="Pan J."/>
            <person name="Luo Z.H."/>
            <person name="Li M."/>
        </authorList>
    </citation>
    <scope>NUCLEOTIDE SEQUENCE [LARGE SCALE GENOMIC DNA]</scope>
    <source>
        <strain evidence="1">SpSt-1116</strain>
    </source>
</reference>
<comment type="caution">
    <text evidence="1">The sequence shown here is derived from an EMBL/GenBank/DDBJ whole genome shotgun (WGS) entry which is preliminary data.</text>
</comment>
<organism evidence="1">
    <name type="scientific">Fervidicoccus fontis</name>
    <dbReference type="NCBI Taxonomy" id="683846"/>
    <lineage>
        <taxon>Archaea</taxon>
        <taxon>Thermoproteota</taxon>
        <taxon>Thermoprotei</taxon>
        <taxon>Fervidicoccales</taxon>
        <taxon>Fervidicoccaceae</taxon>
        <taxon>Fervidicoccus</taxon>
    </lineage>
</organism>
<accession>A0A7J3ZJR8</accession>
<evidence type="ECO:0000313" key="1">
    <source>
        <dbReference type="EMBL" id="HHQ80337.1"/>
    </source>
</evidence>
<proteinExistence type="predicted"/>
<protein>
    <submittedName>
        <fullName evidence="1">Uncharacterized protein</fullName>
    </submittedName>
</protein>